<dbReference type="OrthoDB" id="418664at2"/>
<evidence type="ECO:0000256" key="2">
    <source>
        <dbReference type="ARBA" id="ARBA00022525"/>
    </source>
</evidence>
<dbReference type="Gene3D" id="2.160.20.160">
    <property type="match status" value="1"/>
</dbReference>
<evidence type="ECO:0000313" key="5">
    <source>
        <dbReference type="EMBL" id="SJM88998.1"/>
    </source>
</evidence>
<dbReference type="InterPro" id="IPR001343">
    <property type="entry name" value="Hemolysn_Ca-bd"/>
</dbReference>
<name>A0A1R4GYF2_9GAMM</name>
<protein>
    <recommendedName>
        <fullName evidence="7">Hemolysin-type calcium-binding region</fullName>
    </recommendedName>
</protein>
<feature type="region of interest" description="Disordered" evidence="4">
    <location>
        <begin position="221"/>
        <end position="268"/>
    </location>
</feature>
<feature type="compositionally biased region" description="Low complexity" evidence="4">
    <location>
        <begin position="221"/>
        <end position="252"/>
    </location>
</feature>
<comment type="subcellular location">
    <subcellularLocation>
        <location evidence="1">Secreted</location>
    </subcellularLocation>
</comment>
<dbReference type="InterPro" id="IPR011049">
    <property type="entry name" value="Serralysin-like_metalloprot_C"/>
</dbReference>
<keyword evidence="2" id="KW-0964">Secreted</keyword>
<sequence length="375" mass="37385">MANYTPTSKDIADMSNYLLASGLNQTELNRFMTQLNNERVPVRYDALNANQLGSITPGTDVVFVQGGGSITLTNSPPTVANDLNALIFNTNSAVNLQLPTLFGGTVVFGGGNDVVTTRGSKALQITAGAGNDTVTTSNGSDTIDAGEGNDVINAGNGSNAVRAGEGNNRVITGTGADTVTAGAGDDTISTGAGNDLISAGDGNNSIDAGAGNNTVITGTGKDTVTTGTGHDSINSGAGDDSINSGSGNDSVNAGAGNDSINTGAGHDSVTAGAGNDTINTGVGNDSVVISNDIGNNIITIDGGAGIDKLFLSDLNAQVSSVQAIGRNGLVIGLTDHTTLHVSNVETFAVDFNHNGVIDGASETVTLTGLLNHNFI</sequence>
<evidence type="ECO:0000313" key="6">
    <source>
        <dbReference type="Proteomes" id="UP000195667"/>
    </source>
</evidence>
<dbReference type="GO" id="GO:0005509">
    <property type="term" value="F:calcium ion binding"/>
    <property type="evidence" value="ECO:0007669"/>
    <property type="project" value="InterPro"/>
</dbReference>
<organism evidence="5 6">
    <name type="scientific">Crenothrix polyspora</name>
    <dbReference type="NCBI Taxonomy" id="360316"/>
    <lineage>
        <taxon>Bacteria</taxon>
        <taxon>Pseudomonadati</taxon>
        <taxon>Pseudomonadota</taxon>
        <taxon>Gammaproteobacteria</taxon>
        <taxon>Methylococcales</taxon>
        <taxon>Crenotrichaceae</taxon>
        <taxon>Crenothrix</taxon>
    </lineage>
</organism>
<dbReference type="InterPro" id="IPR050557">
    <property type="entry name" value="RTX_toxin/Mannuronan_C5-epim"/>
</dbReference>
<gene>
    <name evidence="5" type="ORF">CRENPOLYSF1_10022</name>
</gene>
<evidence type="ECO:0000256" key="3">
    <source>
        <dbReference type="ARBA" id="ARBA00022837"/>
    </source>
</evidence>
<dbReference type="AlphaFoldDB" id="A0A1R4GYF2"/>
<dbReference type="RefSeq" id="WP_087141945.1">
    <property type="nucleotide sequence ID" value="NZ_FUKI01000001.1"/>
</dbReference>
<evidence type="ECO:0008006" key="7">
    <source>
        <dbReference type="Google" id="ProtNLM"/>
    </source>
</evidence>
<dbReference type="PANTHER" id="PTHR38340">
    <property type="entry name" value="S-LAYER PROTEIN"/>
    <property type="match status" value="1"/>
</dbReference>
<proteinExistence type="predicted"/>
<reference evidence="6" key="1">
    <citation type="submission" date="2017-02" db="EMBL/GenBank/DDBJ databases">
        <authorList>
            <person name="Daims H."/>
        </authorList>
    </citation>
    <scope>NUCLEOTIDE SEQUENCE [LARGE SCALE GENOMIC DNA]</scope>
</reference>
<dbReference type="SUPFAM" id="SSF51120">
    <property type="entry name" value="beta-Roll"/>
    <property type="match status" value="2"/>
</dbReference>
<dbReference type="GO" id="GO:0005576">
    <property type="term" value="C:extracellular region"/>
    <property type="evidence" value="ECO:0007669"/>
    <property type="project" value="UniProtKB-SubCell"/>
</dbReference>
<keyword evidence="6" id="KW-1185">Reference proteome</keyword>
<evidence type="ECO:0000256" key="1">
    <source>
        <dbReference type="ARBA" id="ARBA00004613"/>
    </source>
</evidence>
<dbReference type="EMBL" id="FUKI01000001">
    <property type="protein sequence ID" value="SJM88998.1"/>
    <property type="molecule type" value="Genomic_DNA"/>
</dbReference>
<evidence type="ECO:0000256" key="4">
    <source>
        <dbReference type="SAM" id="MobiDB-lite"/>
    </source>
</evidence>
<dbReference type="Pfam" id="PF00353">
    <property type="entry name" value="HemolysinCabind"/>
    <property type="match status" value="4"/>
</dbReference>
<dbReference type="PANTHER" id="PTHR38340:SF1">
    <property type="entry name" value="S-LAYER PROTEIN"/>
    <property type="match status" value="1"/>
</dbReference>
<dbReference type="PRINTS" id="PR00313">
    <property type="entry name" value="CABNDNGRPT"/>
</dbReference>
<dbReference type="Proteomes" id="UP000195667">
    <property type="component" value="Unassembled WGS sequence"/>
</dbReference>
<dbReference type="Gene3D" id="2.150.10.10">
    <property type="entry name" value="Serralysin-like metalloprotease, C-terminal"/>
    <property type="match status" value="1"/>
</dbReference>
<keyword evidence="3" id="KW-0106">Calcium</keyword>
<accession>A0A1R4GYF2</accession>